<accession>A0A2S2DXL4</accession>
<reference evidence="12" key="1">
    <citation type="submission" date="2018-05" db="EMBL/GenBank/DDBJ databases">
        <title>Pseudarcicella sp. HME7025 Genome sequencing and assembly.</title>
        <authorList>
            <person name="Kim H."/>
            <person name="Kang H."/>
            <person name="Joh K."/>
        </authorList>
    </citation>
    <scope>NUCLEOTIDE SEQUENCE [LARGE SCALE GENOMIC DNA]</scope>
    <source>
        <strain evidence="12">HME7025</strain>
    </source>
</reference>
<dbReference type="OrthoDB" id="214253at2"/>
<keyword evidence="3" id="KW-0285">Flavoprotein</keyword>
<organism evidence="11 12">
    <name type="scientific">Aquirufa nivalisilvae</name>
    <dbReference type="NCBI Taxonomy" id="2516557"/>
    <lineage>
        <taxon>Bacteria</taxon>
        <taxon>Pseudomonadati</taxon>
        <taxon>Bacteroidota</taxon>
        <taxon>Cytophagia</taxon>
        <taxon>Cytophagales</taxon>
        <taxon>Flectobacillaceae</taxon>
        <taxon>Aquirufa</taxon>
    </lineage>
</organism>
<dbReference type="GO" id="GO:0032259">
    <property type="term" value="P:methylation"/>
    <property type="evidence" value="ECO:0007669"/>
    <property type="project" value="UniProtKB-KW"/>
</dbReference>
<dbReference type="RefSeq" id="WP_109323441.1">
    <property type="nucleotide sequence ID" value="NZ_CP029346.1"/>
</dbReference>
<dbReference type="SUPFAM" id="SSF51971">
    <property type="entry name" value="Nucleotide-binding domain"/>
    <property type="match status" value="1"/>
</dbReference>
<gene>
    <name evidence="11" type="ORF">HME7025_01930</name>
</gene>
<keyword evidence="2" id="KW-0489">Methyltransferase</keyword>
<evidence type="ECO:0000256" key="6">
    <source>
        <dbReference type="ARBA" id="ARBA00022694"/>
    </source>
</evidence>
<dbReference type="GO" id="GO:0016491">
    <property type="term" value="F:oxidoreductase activity"/>
    <property type="evidence" value="ECO:0007669"/>
    <property type="project" value="UniProtKB-KW"/>
</dbReference>
<keyword evidence="6" id="KW-0819">tRNA processing</keyword>
<dbReference type="InterPro" id="IPR006076">
    <property type="entry name" value="FAD-dep_OxRdtase"/>
</dbReference>
<keyword evidence="12" id="KW-1185">Reference proteome</keyword>
<keyword evidence="5" id="KW-0949">S-adenosyl-L-methionine</keyword>
<evidence type="ECO:0000256" key="8">
    <source>
        <dbReference type="ARBA" id="ARBA00023002"/>
    </source>
</evidence>
<dbReference type="PANTHER" id="PTHR13847">
    <property type="entry name" value="SARCOSINE DEHYDROGENASE-RELATED"/>
    <property type="match status" value="1"/>
</dbReference>
<keyword evidence="4" id="KW-0808">Transferase</keyword>
<evidence type="ECO:0000256" key="9">
    <source>
        <dbReference type="ARBA" id="ARBA00023268"/>
    </source>
</evidence>
<keyword evidence="1" id="KW-0963">Cytoplasm</keyword>
<dbReference type="AlphaFoldDB" id="A0A2S2DXL4"/>
<evidence type="ECO:0000256" key="3">
    <source>
        <dbReference type="ARBA" id="ARBA00022630"/>
    </source>
</evidence>
<dbReference type="Proteomes" id="UP000245468">
    <property type="component" value="Chromosome"/>
</dbReference>
<name>A0A2S2DXL4_9BACT</name>
<dbReference type="GO" id="GO:0008168">
    <property type="term" value="F:methyltransferase activity"/>
    <property type="evidence" value="ECO:0007669"/>
    <property type="project" value="UniProtKB-KW"/>
</dbReference>
<dbReference type="KEGG" id="psez:HME7025_01930"/>
<dbReference type="EMBL" id="CP029346">
    <property type="protein sequence ID" value="AWL09780.1"/>
    <property type="molecule type" value="Genomic_DNA"/>
</dbReference>
<dbReference type="GO" id="GO:0005737">
    <property type="term" value="C:cytoplasm"/>
    <property type="evidence" value="ECO:0007669"/>
    <property type="project" value="TreeGrafter"/>
</dbReference>
<dbReference type="InterPro" id="IPR036188">
    <property type="entry name" value="FAD/NAD-bd_sf"/>
</dbReference>
<dbReference type="GO" id="GO:0008033">
    <property type="term" value="P:tRNA processing"/>
    <property type="evidence" value="ECO:0007669"/>
    <property type="project" value="UniProtKB-KW"/>
</dbReference>
<evidence type="ECO:0000256" key="1">
    <source>
        <dbReference type="ARBA" id="ARBA00022490"/>
    </source>
</evidence>
<sequence>MLESKHSLPILLVGQGLAGTILAHTLDQASVPFLMVDAPKTFFTSSYAAGGIFNPVTGRKLEKTWLVEELFGYLFPFYASLEKTLDCSLFHPMPLFRPYANEEMKSWLLERKEAIHNEYLCWEDKGVWIEKAGWLDVESLLTYSKSYFQSKKIIKEIVINPSIDLTVFDDEVHFQGQAYACVVFCEGYHAQQHNPFFGHLNFLPAKGELMKIRSQEPSSDYILNKNGFLLPLGNHEFKVGATYRWDDFSNQASTSAQLDLRAKLKTFGINEYQEIEMSAGVRPATQDRRPLVGFHPHLPLAIFNGFGSKGVSLSPYFAQQWLSEWKGERQINSEASIRRFYHLFST</sequence>
<keyword evidence="9" id="KW-0511">Multifunctional enzyme</keyword>
<dbReference type="Gene3D" id="3.30.9.10">
    <property type="entry name" value="D-Amino Acid Oxidase, subunit A, domain 2"/>
    <property type="match status" value="1"/>
</dbReference>
<feature type="domain" description="FAD dependent oxidoreductase" evidence="10">
    <location>
        <begin position="12"/>
        <end position="319"/>
    </location>
</feature>
<keyword evidence="8" id="KW-0560">Oxidoreductase</keyword>
<proteinExistence type="predicted"/>
<evidence type="ECO:0000259" key="10">
    <source>
        <dbReference type="Pfam" id="PF01266"/>
    </source>
</evidence>
<evidence type="ECO:0000256" key="2">
    <source>
        <dbReference type="ARBA" id="ARBA00022603"/>
    </source>
</evidence>
<evidence type="ECO:0000313" key="11">
    <source>
        <dbReference type="EMBL" id="AWL09780.1"/>
    </source>
</evidence>
<keyword evidence="7" id="KW-0274">FAD</keyword>
<evidence type="ECO:0000256" key="7">
    <source>
        <dbReference type="ARBA" id="ARBA00022827"/>
    </source>
</evidence>
<dbReference type="SUPFAM" id="SSF54373">
    <property type="entry name" value="FAD-linked reductases, C-terminal domain"/>
    <property type="match status" value="1"/>
</dbReference>
<dbReference type="PANTHER" id="PTHR13847:SF283">
    <property type="entry name" value="TRNA 5-METHYLAMINOMETHYL-2-THIOURIDINE BIOSYNTHESIS BIFUNCTIONAL PROTEIN MNMC"/>
    <property type="match status" value="1"/>
</dbReference>
<evidence type="ECO:0000256" key="5">
    <source>
        <dbReference type="ARBA" id="ARBA00022691"/>
    </source>
</evidence>
<evidence type="ECO:0000313" key="12">
    <source>
        <dbReference type="Proteomes" id="UP000245468"/>
    </source>
</evidence>
<protein>
    <recommendedName>
        <fullName evidence="10">FAD dependent oxidoreductase domain-containing protein</fullName>
    </recommendedName>
</protein>
<evidence type="ECO:0000256" key="4">
    <source>
        <dbReference type="ARBA" id="ARBA00022679"/>
    </source>
</evidence>
<dbReference type="Pfam" id="PF01266">
    <property type="entry name" value="DAO"/>
    <property type="match status" value="1"/>
</dbReference>
<dbReference type="Gene3D" id="3.50.50.60">
    <property type="entry name" value="FAD/NAD(P)-binding domain"/>
    <property type="match status" value="1"/>
</dbReference>